<sequence>MEGIKLKNIDLTGISTLEQIDKVKEEDTEFMVAIELADKPNAIEEFFDKIQSSLGVLEKVFGITAEEVMKEYPKHLEKLKDRPRRDK</sequence>
<accession>A0A7X9SMD7</accession>
<comment type="caution">
    <text evidence="1">The sequence shown here is derived from an EMBL/GenBank/DDBJ whole genome shotgun (WGS) entry which is preliminary data.</text>
</comment>
<gene>
    <name evidence="1" type="ORF">HF849_07210</name>
</gene>
<evidence type="ECO:0000313" key="1">
    <source>
        <dbReference type="EMBL" id="NMF04551.1"/>
    </source>
</evidence>
<proteinExistence type="predicted"/>
<name>A0A7X9SMD7_CLOBE</name>
<reference evidence="1 2" key="1">
    <citation type="submission" date="2020-04" db="EMBL/GenBank/DDBJ databases">
        <authorList>
            <person name="Hitch T.C.A."/>
            <person name="Wylensek D."/>
            <person name="Clavel T."/>
        </authorList>
    </citation>
    <scope>NUCLEOTIDE SEQUENCE [LARGE SCALE GENOMIC DNA]</scope>
    <source>
        <strain evidence="1 2">WB01_NA02</strain>
    </source>
</reference>
<organism evidence="1 2">
    <name type="scientific">Clostridium beijerinckii</name>
    <name type="common">Clostridium MP</name>
    <dbReference type="NCBI Taxonomy" id="1520"/>
    <lineage>
        <taxon>Bacteria</taxon>
        <taxon>Bacillati</taxon>
        <taxon>Bacillota</taxon>
        <taxon>Clostridia</taxon>
        <taxon>Eubacteriales</taxon>
        <taxon>Clostridiaceae</taxon>
        <taxon>Clostridium</taxon>
    </lineage>
</organism>
<dbReference type="AlphaFoldDB" id="A0A7X9SMD7"/>
<dbReference type="RefSeq" id="WP_168981546.1">
    <property type="nucleotide sequence ID" value="NZ_JABAGD010000010.1"/>
</dbReference>
<dbReference type="Proteomes" id="UP000587880">
    <property type="component" value="Unassembled WGS sequence"/>
</dbReference>
<protein>
    <submittedName>
        <fullName evidence="1">Uncharacterized protein</fullName>
    </submittedName>
</protein>
<dbReference type="EMBL" id="JABAGD010000010">
    <property type="protein sequence ID" value="NMF04551.1"/>
    <property type="molecule type" value="Genomic_DNA"/>
</dbReference>
<evidence type="ECO:0000313" key="2">
    <source>
        <dbReference type="Proteomes" id="UP000587880"/>
    </source>
</evidence>